<dbReference type="Pfam" id="PF08447">
    <property type="entry name" value="PAS_3"/>
    <property type="match status" value="1"/>
</dbReference>
<gene>
    <name evidence="11" type="ORF">FSB73_01790</name>
</gene>
<dbReference type="InterPro" id="IPR003594">
    <property type="entry name" value="HATPase_dom"/>
</dbReference>
<evidence type="ECO:0000256" key="1">
    <source>
        <dbReference type="ARBA" id="ARBA00000085"/>
    </source>
</evidence>
<dbReference type="InterPro" id="IPR022642">
    <property type="entry name" value="CheR_C"/>
</dbReference>
<dbReference type="InterPro" id="IPR000673">
    <property type="entry name" value="Sig_transdc_resp-reg_Me-estase"/>
</dbReference>
<dbReference type="EC" id="2.7.13.3" evidence="2"/>
<dbReference type="InterPro" id="IPR000014">
    <property type="entry name" value="PAS"/>
</dbReference>
<accession>A0A5B8VHY7</accession>
<feature type="active site" evidence="3">
    <location>
        <position position="134"/>
    </location>
</feature>
<reference evidence="11 12" key="1">
    <citation type="journal article" date="2017" name="Int. J. Syst. Evol. Microbiol.">
        <title>Arachidicoccus ginsenosidivorans sp. nov., with ginsenoside-converting activity isolated from ginseng cultivating soil.</title>
        <authorList>
            <person name="Siddiqi M.Z."/>
            <person name="Aslam Z."/>
            <person name="Im W.T."/>
        </authorList>
    </citation>
    <scope>NUCLEOTIDE SEQUENCE [LARGE SCALE GENOMIC DNA]</scope>
    <source>
        <strain evidence="11 12">Gsoil 809</strain>
    </source>
</reference>
<dbReference type="OrthoDB" id="9816309at2"/>
<feature type="region of interest" description="Disordered" evidence="5">
    <location>
        <begin position="471"/>
        <end position="492"/>
    </location>
</feature>
<dbReference type="FunFam" id="3.30.450.20:FF:000099">
    <property type="entry name" value="Sensory box sensor histidine kinase"/>
    <property type="match status" value="1"/>
</dbReference>
<feature type="domain" description="CheB-type methylesterase" evidence="9">
    <location>
        <begin position="9"/>
        <end position="192"/>
    </location>
</feature>
<dbReference type="Gene3D" id="3.40.50.150">
    <property type="entry name" value="Vaccinia Virus protein VP39"/>
    <property type="match status" value="1"/>
</dbReference>
<dbReference type="PANTHER" id="PTHR24422">
    <property type="entry name" value="CHEMOTAXIS PROTEIN METHYLTRANSFERASE"/>
    <property type="match status" value="1"/>
</dbReference>
<dbReference type="Proteomes" id="UP000321291">
    <property type="component" value="Chromosome"/>
</dbReference>
<sequence>MLSENKFLVVGIGASAGGLDAFKKIVSSIEPDSGMAFILVQHLQPQHESILPEILQKFSKIPVQPVEDNVKVQPDNVYIIPSDKLLIATDGVLKLGKRPTYTRQNRAIDVFFTSLAEVHREQAIGIILSGKDEDGTQGLHAIKSQGGLSIAQDLESAQFPRMPESAIQAEVVDLVLAPEQMFSQLMQIKNALADSTGKHSLENLLEENLFEQIYSVLLFRKDVDFTFYKQSTVRRRIIRRMSHLKQENVSQYLHFLKENKEEQDLLFQDMLIPVTEFFRDPNTFDFLRSSIYPYVLEKKSVDQPLRIWIVGCSTGQEVYSMAISLFEYIGEDIDHYKIQIFATDISEKAIAKAKAGQYEKKELKGISNQRLDTFFVESEGKYTIEKKIRNLCIFAVHNFLKDPPFARMDIISCRNVLIYMNNFLQQKAFTIFHYALAEQGFLLLGRSETIINAADLFFVYDKKNKVYSRKKVPEQRPSLSTRTHVPHLRSKSHNAAHLGRNEDFQRNADHVLLTKFTPPALIVNDHFDIVQFRGATSRYLQPSPGKASLNVLKMVLEGLAFELRSALHKVKKSHQSFIKQDIPLGGGKLVTIEVLPLLNTIEPYYLILFMESRQSLALDAKGDQVDEKTKRIIQLEKELARLREDMHIISEDQEAIAEELQSANEELLSDSEELQSLNEELETSAEELQSANEELLSVNMELSERNEQLSEHRKLTESIIDTLHESFLILNDKFKVKSVNAAFLKHFNCLQSEVLGKSVFEIQQKAWNIPGLKVSLKKVQQKEVSAIDLEVNFVFPTLGLRDICFNIHPIDQAAEPLYLLAIDDLTDRKLNERNQILAKERQTYYDFFIQTPAAICFLKGREMIFEFANPALVQLIGQRELIGRRLADVLSELDVKYLKIFDRVYQTKSPYVGKEIPILLKGPDGKLLRKYVNITCQIFGDDGGEPEGLMVFVYDITDLIAAQSQIRENESNLMRILEALPVMTWTNKEDGTVSFYNQKWYRYTGVNFDEQKWGGWKSIIHPDDYNVTLRAFKKALENGGPFEIENRYLKKDGKYRWHLNRAIPIFYGGQITMWVGTATDIHEQKISEQKKDEFLSIASHEMKTPLTTAIAYIQLIEQSLAEKDGANKLYATKALNSMTRLTQLIAELLDVSKIQHGKLPYCIKELDFNALVDNAIESIHYVSPGYKITKKGNVSKQLLGDKERLTQVLINLLSNAVKYSPHNKDIVVDIKQKKAEVVVSISDKGIGIYKDQLEKILSVIIGLINRMPLNFKG</sequence>
<dbReference type="CDD" id="cd00082">
    <property type="entry name" value="HisKA"/>
    <property type="match status" value="1"/>
</dbReference>
<feature type="domain" description="PAC" evidence="8">
    <location>
        <begin position="914"/>
        <end position="968"/>
    </location>
</feature>
<comment type="catalytic activity">
    <reaction evidence="1">
        <text>ATP + protein L-histidine = ADP + protein N-phospho-L-histidine.</text>
        <dbReference type="EC" id="2.7.13.3"/>
    </reaction>
</comment>
<evidence type="ECO:0000256" key="2">
    <source>
        <dbReference type="ARBA" id="ARBA00012438"/>
    </source>
</evidence>
<evidence type="ECO:0000259" key="10">
    <source>
        <dbReference type="PROSITE" id="PS50123"/>
    </source>
</evidence>
<evidence type="ECO:0000256" key="4">
    <source>
        <dbReference type="SAM" id="Coils"/>
    </source>
</evidence>
<feature type="domain" description="PAC" evidence="8">
    <location>
        <begin position="1042"/>
        <end position="1093"/>
    </location>
</feature>
<dbReference type="GO" id="GO:0006935">
    <property type="term" value="P:chemotaxis"/>
    <property type="evidence" value="ECO:0007669"/>
    <property type="project" value="UniProtKB-UniRule"/>
</dbReference>
<dbReference type="InterPro" id="IPR022641">
    <property type="entry name" value="CheR_N"/>
</dbReference>
<evidence type="ECO:0000259" key="6">
    <source>
        <dbReference type="PROSITE" id="PS50109"/>
    </source>
</evidence>
<dbReference type="SMART" id="SM00091">
    <property type="entry name" value="PAS"/>
    <property type="match status" value="3"/>
</dbReference>
<evidence type="ECO:0000259" key="9">
    <source>
        <dbReference type="PROSITE" id="PS50122"/>
    </source>
</evidence>
<proteinExistence type="predicted"/>
<dbReference type="Pfam" id="PF01739">
    <property type="entry name" value="CheR"/>
    <property type="match status" value="1"/>
</dbReference>
<feature type="coiled-coil region" evidence="4">
    <location>
        <begin position="618"/>
        <end position="712"/>
    </location>
</feature>
<dbReference type="SUPFAM" id="SSF55874">
    <property type="entry name" value="ATPase domain of HSP90 chaperone/DNA topoisomerase II/histidine kinase"/>
    <property type="match status" value="1"/>
</dbReference>
<dbReference type="SUPFAM" id="SSF55785">
    <property type="entry name" value="PYP-like sensor domain (PAS domain)"/>
    <property type="match status" value="3"/>
</dbReference>
<dbReference type="InterPro" id="IPR035909">
    <property type="entry name" value="CheB_C"/>
</dbReference>
<keyword evidence="12" id="KW-1185">Reference proteome</keyword>
<evidence type="ECO:0000259" key="8">
    <source>
        <dbReference type="PROSITE" id="PS50113"/>
    </source>
</evidence>
<dbReference type="InterPro" id="IPR000700">
    <property type="entry name" value="PAS-assoc_C"/>
</dbReference>
<feature type="domain" description="CheR-type methyltransferase" evidence="10">
    <location>
        <begin position="198"/>
        <end position="473"/>
    </location>
</feature>
<organism evidence="11 12">
    <name type="scientific">Arachidicoccus ginsenosidivorans</name>
    <dbReference type="NCBI Taxonomy" id="496057"/>
    <lineage>
        <taxon>Bacteria</taxon>
        <taxon>Pseudomonadati</taxon>
        <taxon>Bacteroidota</taxon>
        <taxon>Chitinophagia</taxon>
        <taxon>Chitinophagales</taxon>
        <taxon>Chitinophagaceae</taxon>
        <taxon>Arachidicoccus</taxon>
    </lineage>
</organism>
<dbReference type="CDD" id="cd00130">
    <property type="entry name" value="PAS"/>
    <property type="match status" value="1"/>
</dbReference>
<dbReference type="EMBL" id="CP042434">
    <property type="protein sequence ID" value="QEC70615.1"/>
    <property type="molecule type" value="Genomic_DNA"/>
</dbReference>
<dbReference type="InterPro" id="IPR050903">
    <property type="entry name" value="Bact_Chemotaxis_MeTrfase"/>
</dbReference>
<dbReference type="PROSITE" id="PS50122">
    <property type="entry name" value="CHEB"/>
    <property type="match status" value="1"/>
</dbReference>
<dbReference type="Gene3D" id="3.30.565.10">
    <property type="entry name" value="Histidine kinase-like ATPase, C-terminal domain"/>
    <property type="match status" value="1"/>
</dbReference>
<dbReference type="InterPro" id="IPR029063">
    <property type="entry name" value="SAM-dependent_MTases_sf"/>
</dbReference>
<keyword evidence="3" id="KW-0378">Hydrolase</keyword>
<dbReference type="Gene3D" id="3.30.450.20">
    <property type="entry name" value="PAS domain"/>
    <property type="match status" value="3"/>
</dbReference>
<dbReference type="GO" id="GO:0000155">
    <property type="term" value="F:phosphorelay sensor kinase activity"/>
    <property type="evidence" value="ECO:0007669"/>
    <property type="project" value="InterPro"/>
</dbReference>
<dbReference type="Gene3D" id="3.40.50.180">
    <property type="entry name" value="Methylesterase CheB, C-terminal domain"/>
    <property type="match status" value="1"/>
</dbReference>
<evidence type="ECO:0000256" key="5">
    <source>
        <dbReference type="SAM" id="MobiDB-lite"/>
    </source>
</evidence>
<dbReference type="InterPro" id="IPR036097">
    <property type="entry name" value="HisK_dim/P_sf"/>
</dbReference>
<feature type="active site" evidence="3">
    <location>
        <position position="42"/>
    </location>
</feature>
<dbReference type="InterPro" id="IPR005467">
    <property type="entry name" value="His_kinase_dom"/>
</dbReference>
<dbReference type="InterPro" id="IPR013655">
    <property type="entry name" value="PAS_fold_3"/>
</dbReference>
<protein>
    <recommendedName>
        <fullName evidence="2">histidine kinase</fullName>
        <ecNumber evidence="2">2.7.13.3</ecNumber>
    </recommendedName>
</protein>
<dbReference type="Pfam" id="PF01339">
    <property type="entry name" value="CheB_methylest"/>
    <property type="match status" value="1"/>
</dbReference>
<evidence type="ECO:0000313" key="11">
    <source>
        <dbReference type="EMBL" id="QEC70615.1"/>
    </source>
</evidence>
<dbReference type="SUPFAM" id="SSF47757">
    <property type="entry name" value="Chemotaxis receptor methyltransferase CheR, N-terminal domain"/>
    <property type="match status" value="1"/>
</dbReference>
<evidence type="ECO:0000313" key="12">
    <source>
        <dbReference type="Proteomes" id="UP000321291"/>
    </source>
</evidence>
<dbReference type="PROSITE" id="PS50113">
    <property type="entry name" value="PAC"/>
    <property type="match status" value="2"/>
</dbReference>
<dbReference type="InterPro" id="IPR001610">
    <property type="entry name" value="PAC"/>
</dbReference>
<evidence type="ECO:0000259" key="7">
    <source>
        <dbReference type="PROSITE" id="PS50112"/>
    </source>
</evidence>
<dbReference type="SMART" id="SM00388">
    <property type="entry name" value="HisKA"/>
    <property type="match status" value="1"/>
</dbReference>
<dbReference type="Pfam" id="PF02518">
    <property type="entry name" value="HATPase_c"/>
    <property type="match status" value="1"/>
</dbReference>
<dbReference type="InterPro" id="IPR000780">
    <property type="entry name" value="CheR_MeTrfase"/>
</dbReference>
<dbReference type="SUPFAM" id="SSF52738">
    <property type="entry name" value="Methylesterase CheB, C-terminal domain"/>
    <property type="match status" value="1"/>
</dbReference>
<feature type="active site" evidence="3">
    <location>
        <position position="15"/>
    </location>
</feature>
<dbReference type="PRINTS" id="PR00996">
    <property type="entry name" value="CHERMTFRASE"/>
</dbReference>
<dbReference type="SUPFAM" id="SSF53335">
    <property type="entry name" value="S-adenosyl-L-methionine-dependent methyltransferases"/>
    <property type="match status" value="1"/>
</dbReference>
<feature type="domain" description="Histidine kinase" evidence="6">
    <location>
        <begin position="1097"/>
        <end position="1273"/>
    </location>
</feature>
<dbReference type="GO" id="GO:0005737">
    <property type="term" value="C:cytoplasm"/>
    <property type="evidence" value="ECO:0007669"/>
    <property type="project" value="InterPro"/>
</dbReference>
<dbReference type="SMART" id="SM00086">
    <property type="entry name" value="PAC"/>
    <property type="match status" value="3"/>
</dbReference>
<feature type="domain" description="PAS" evidence="7">
    <location>
        <begin position="969"/>
        <end position="1039"/>
    </location>
</feature>
<keyword evidence="3" id="KW-0145">Chemotaxis</keyword>
<dbReference type="PROSITE" id="PS50112">
    <property type="entry name" value="PAS"/>
    <property type="match status" value="1"/>
</dbReference>
<dbReference type="CDD" id="cd16434">
    <property type="entry name" value="CheB-CheR_fusion"/>
    <property type="match status" value="1"/>
</dbReference>
<dbReference type="NCBIfam" id="TIGR00229">
    <property type="entry name" value="sensory_box"/>
    <property type="match status" value="1"/>
</dbReference>
<dbReference type="GO" id="GO:0008757">
    <property type="term" value="F:S-adenosylmethionine-dependent methyltransferase activity"/>
    <property type="evidence" value="ECO:0007669"/>
    <property type="project" value="InterPro"/>
</dbReference>
<dbReference type="PROSITE" id="PS50109">
    <property type="entry name" value="HIS_KIN"/>
    <property type="match status" value="1"/>
</dbReference>
<dbReference type="InterPro" id="IPR036890">
    <property type="entry name" value="HATPase_C_sf"/>
</dbReference>
<keyword evidence="4" id="KW-0175">Coiled coil</keyword>
<dbReference type="InterPro" id="IPR003661">
    <property type="entry name" value="HisK_dim/P_dom"/>
</dbReference>
<dbReference type="PROSITE" id="PS50123">
    <property type="entry name" value="CHER"/>
    <property type="match status" value="1"/>
</dbReference>
<dbReference type="SUPFAM" id="SSF47384">
    <property type="entry name" value="Homodimeric domain of signal transducing histidine kinase"/>
    <property type="match status" value="1"/>
</dbReference>
<dbReference type="GO" id="GO:0000156">
    <property type="term" value="F:phosphorelay response regulator activity"/>
    <property type="evidence" value="ECO:0007669"/>
    <property type="project" value="InterPro"/>
</dbReference>
<dbReference type="Pfam" id="PF13426">
    <property type="entry name" value="PAS_9"/>
    <property type="match status" value="2"/>
</dbReference>
<dbReference type="SMART" id="SM00138">
    <property type="entry name" value="MeTrc"/>
    <property type="match status" value="1"/>
</dbReference>
<dbReference type="Pfam" id="PF03705">
    <property type="entry name" value="CheR_N"/>
    <property type="match status" value="1"/>
</dbReference>
<dbReference type="InterPro" id="IPR035965">
    <property type="entry name" value="PAS-like_dom_sf"/>
</dbReference>
<evidence type="ECO:0000256" key="3">
    <source>
        <dbReference type="PROSITE-ProRule" id="PRU00050"/>
    </source>
</evidence>
<dbReference type="GO" id="GO:0008984">
    <property type="term" value="F:protein-glutamate methylesterase activity"/>
    <property type="evidence" value="ECO:0007669"/>
    <property type="project" value="InterPro"/>
</dbReference>
<name>A0A5B8VHY7_9BACT</name>
<dbReference type="KEGG" id="agi:FSB73_01790"/>
<dbReference type="AlphaFoldDB" id="A0A5B8VHY7"/>
<dbReference type="Pfam" id="PF00512">
    <property type="entry name" value="HisKA"/>
    <property type="match status" value="1"/>
</dbReference>
<dbReference type="Gene3D" id="1.10.287.130">
    <property type="match status" value="1"/>
</dbReference>